<evidence type="ECO:0000313" key="4">
    <source>
        <dbReference type="EMBL" id="MFD1224537.1"/>
    </source>
</evidence>
<sequence>MKSSSKETLAAIKQHLRQSFTFTRKTVEQIRSEEREAVQALPKLSGVKTERVMVGHIQGEWVLAGEAAEDGNDAILYFHGGAFISGSCDTHRDLAARISEQSRTRVLVIEYRLAPEHRYPAANEDCLAAYRWLMQQGIPSKQIMLGGDSVGGCLALMTLLTLRDAGDPLPAGAFLLSPHTDFIYFDSESYISHASSDPLGSLESSRLCAEYYLGSLSPKPPLMSPLNQNLQGLPPLLIQVGDQEVLLDECTRLADKARASGVDVTLEVWDQMWCVFQQLAGILPEGEEAIRHIGGFVTGRLHK</sequence>
<dbReference type="EMBL" id="JBHTLU010000046">
    <property type="protein sequence ID" value="MFD1224537.1"/>
    <property type="molecule type" value="Genomic_DNA"/>
</dbReference>
<dbReference type="PANTHER" id="PTHR48081">
    <property type="entry name" value="AB HYDROLASE SUPERFAMILY PROTEIN C4A8.06C"/>
    <property type="match status" value="1"/>
</dbReference>
<proteinExistence type="inferred from homology"/>
<comment type="caution">
    <text evidence="4">The sequence shown here is derived from an EMBL/GenBank/DDBJ whole genome shotgun (WGS) entry which is preliminary data.</text>
</comment>
<evidence type="ECO:0000256" key="2">
    <source>
        <dbReference type="ARBA" id="ARBA00022801"/>
    </source>
</evidence>
<evidence type="ECO:0000256" key="1">
    <source>
        <dbReference type="ARBA" id="ARBA00010515"/>
    </source>
</evidence>
<feature type="domain" description="Alpha/beta hydrolase fold-3" evidence="3">
    <location>
        <begin position="75"/>
        <end position="277"/>
    </location>
</feature>
<dbReference type="PROSITE" id="PS01173">
    <property type="entry name" value="LIPASE_GDXG_HIS"/>
    <property type="match status" value="1"/>
</dbReference>
<dbReference type="PANTHER" id="PTHR48081:SF8">
    <property type="entry name" value="ALPHA_BETA HYDROLASE FOLD-3 DOMAIN-CONTAINING PROTEIN-RELATED"/>
    <property type="match status" value="1"/>
</dbReference>
<protein>
    <submittedName>
        <fullName evidence="4">Alpha/beta hydrolase</fullName>
    </submittedName>
</protein>
<reference evidence="5" key="1">
    <citation type="journal article" date="2019" name="Int. J. Syst. Evol. Microbiol.">
        <title>The Global Catalogue of Microorganisms (GCM) 10K type strain sequencing project: providing services to taxonomists for standard genome sequencing and annotation.</title>
        <authorList>
            <consortium name="The Broad Institute Genomics Platform"/>
            <consortium name="The Broad Institute Genome Sequencing Center for Infectious Disease"/>
            <person name="Wu L."/>
            <person name="Ma J."/>
        </authorList>
    </citation>
    <scope>NUCLEOTIDE SEQUENCE [LARGE SCALE GENOMIC DNA]</scope>
    <source>
        <strain evidence="5">CCUG 53270</strain>
    </source>
</reference>
<keyword evidence="2 4" id="KW-0378">Hydrolase</keyword>
<dbReference type="Pfam" id="PF07859">
    <property type="entry name" value="Abhydrolase_3"/>
    <property type="match status" value="1"/>
</dbReference>
<evidence type="ECO:0000313" key="5">
    <source>
        <dbReference type="Proteomes" id="UP001597180"/>
    </source>
</evidence>
<dbReference type="Gene3D" id="3.40.50.1820">
    <property type="entry name" value="alpha/beta hydrolase"/>
    <property type="match status" value="1"/>
</dbReference>
<evidence type="ECO:0000259" key="3">
    <source>
        <dbReference type="Pfam" id="PF07859"/>
    </source>
</evidence>
<dbReference type="RefSeq" id="WP_345590948.1">
    <property type="nucleotide sequence ID" value="NZ_BAABJG010000026.1"/>
</dbReference>
<organism evidence="4 5">
    <name type="scientific">Paenibacillus vulneris</name>
    <dbReference type="NCBI Taxonomy" id="1133364"/>
    <lineage>
        <taxon>Bacteria</taxon>
        <taxon>Bacillati</taxon>
        <taxon>Bacillota</taxon>
        <taxon>Bacilli</taxon>
        <taxon>Bacillales</taxon>
        <taxon>Paenibacillaceae</taxon>
        <taxon>Paenibacillus</taxon>
    </lineage>
</organism>
<dbReference type="InterPro" id="IPR050300">
    <property type="entry name" value="GDXG_lipolytic_enzyme"/>
</dbReference>
<dbReference type="InterPro" id="IPR013094">
    <property type="entry name" value="AB_hydrolase_3"/>
</dbReference>
<gene>
    <name evidence="4" type="ORF">ACFQ4B_30965</name>
</gene>
<comment type="similarity">
    <text evidence="1">Belongs to the 'GDXG' lipolytic enzyme family.</text>
</comment>
<dbReference type="GO" id="GO:0016787">
    <property type="term" value="F:hydrolase activity"/>
    <property type="evidence" value="ECO:0007669"/>
    <property type="project" value="UniProtKB-KW"/>
</dbReference>
<dbReference type="Proteomes" id="UP001597180">
    <property type="component" value="Unassembled WGS sequence"/>
</dbReference>
<dbReference type="SUPFAM" id="SSF53474">
    <property type="entry name" value="alpha/beta-Hydrolases"/>
    <property type="match status" value="1"/>
</dbReference>
<name>A0ABW3UVV8_9BACL</name>
<dbReference type="InterPro" id="IPR002168">
    <property type="entry name" value="Lipase_GDXG_HIS_AS"/>
</dbReference>
<dbReference type="InterPro" id="IPR029058">
    <property type="entry name" value="AB_hydrolase_fold"/>
</dbReference>
<accession>A0ABW3UVV8</accession>
<keyword evidence="5" id="KW-1185">Reference proteome</keyword>